<feature type="transmembrane region" description="Helical" evidence="9">
    <location>
        <begin position="778"/>
        <end position="799"/>
    </location>
</feature>
<dbReference type="InterPro" id="IPR044492">
    <property type="entry name" value="P_typ_ATPase_HD_dom"/>
</dbReference>
<dbReference type="PANTHER" id="PTHR42861">
    <property type="entry name" value="CALCIUM-TRANSPORTING ATPASE"/>
    <property type="match status" value="1"/>
</dbReference>
<feature type="transmembrane region" description="Helical" evidence="9">
    <location>
        <begin position="886"/>
        <end position="905"/>
    </location>
</feature>
<dbReference type="Proteomes" id="UP001595692">
    <property type="component" value="Unassembled WGS sequence"/>
</dbReference>
<evidence type="ECO:0000313" key="11">
    <source>
        <dbReference type="EMBL" id="MFC3914078.1"/>
    </source>
</evidence>
<evidence type="ECO:0000256" key="2">
    <source>
        <dbReference type="ARBA" id="ARBA00022692"/>
    </source>
</evidence>
<evidence type="ECO:0000256" key="4">
    <source>
        <dbReference type="ARBA" id="ARBA00022840"/>
    </source>
</evidence>
<feature type="transmembrane region" description="Helical" evidence="9">
    <location>
        <begin position="86"/>
        <end position="104"/>
    </location>
</feature>
<protein>
    <submittedName>
        <fullName evidence="11">Cation-translocating P-type ATPase</fullName>
    </submittedName>
</protein>
<feature type="transmembrane region" description="Helical" evidence="9">
    <location>
        <begin position="850"/>
        <end position="874"/>
    </location>
</feature>
<evidence type="ECO:0000313" key="12">
    <source>
        <dbReference type="Proteomes" id="UP001595692"/>
    </source>
</evidence>
<keyword evidence="4" id="KW-0067">ATP-binding</keyword>
<evidence type="ECO:0000259" key="10">
    <source>
        <dbReference type="SMART" id="SM00831"/>
    </source>
</evidence>
<dbReference type="SFLD" id="SFLDS00003">
    <property type="entry name" value="Haloacid_Dehalogenase"/>
    <property type="match status" value="1"/>
</dbReference>
<keyword evidence="2 9" id="KW-0812">Transmembrane</keyword>
<accession>A0ABV8CPP7</accession>
<dbReference type="SUPFAM" id="SSF81665">
    <property type="entry name" value="Calcium ATPase, transmembrane domain M"/>
    <property type="match status" value="1"/>
</dbReference>
<feature type="transmembrane region" description="Helical" evidence="9">
    <location>
        <begin position="274"/>
        <end position="293"/>
    </location>
</feature>
<dbReference type="PRINTS" id="PR00119">
    <property type="entry name" value="CATATPASE"/>
</dbReference>
<dbReference type="SFLD" id="SFLDG00002">
    <property type="entry name" value="C1.7:_P-type_atpase_like"/>
    <property type="match status" value="1"/>
</dbReference>
<dbReference type="Gene3D" id="1.20.1110.10">
    <property type="entry name" value="Calcium-transporting ATPase, transmembrane domain"/>
    <property type="match status" value="1"/>
</dbReference>
<keyword evidence="12" id="KW-1185">Reference proteome</keyword>
<dbReference type="Gene3D" id="3.40.50.1000">
    <property type="entry name" value="HAD superfamily/HAD-like"/>
    <property type="match status" value="1"/>
</dbReference>
<dbReference type="EMBL" id="JBHSAF010000014">
    <property type="protein sequence ID" value="MFC3914078.1"/>
    <property type="molecule type" value="Genomic_DNA"/>
</dbReference>
<dbReference type="SUPFAM" id="SSF81660">
    <property type="entry name" value="Metal cation-transporting ATPase, ATP-binding domain N"/>
    <property type="match status" value="1"/>
</dbReference>
<keyword evidence="5" id="KW-1278">Translocase</keyword>
<comment type="caution">
    <text evidence="11">The sequence shown here is derived from an EMBL/GenBank/DDBJ whole genome shotgun (WGS) entry which is preliminary data.</text>
</comment>
<dbReference type="SUPFAM" id="SSF81653">
    <property type="entry name" value="Calcium ATPase, transduction domain A"/>
    <property type="match status" value="1"/>
</dbReference>
<dbReference type="PRINTS" id="PR00120">
    <property type="entry name" value="HATPASE"/>
</dbReference>
<dbReference type="Pfam" id="PF00689">
    <property type="entry name" value="Cation_ATPase_C"/>
    <property type="match status" value="1"/>
</dbReference>
<dbReference type="InterPro" id="IPR008250">
    <property type="entry name" value="ATPase_P-typ_transduc_dom_A_sf"/>
</dbReference>
<evidence type="ECO:0000256" key="3">
    <source>
        <dbReference type="ARBA" id="ARBA00022741"/>
    </source>
</evidence>
<dbReference type="InterPro" id="IPR023298">
    <property type="entry name" value="ATPase_P-typ_TM_dom_sf"/>
</dbReference>
<dbReference type="InterPro" id="IPR018303">
    <property type="entry name" value="ATPase_P-typ_P_site"/>
</dbReference>
<feature type="transmembrane region" description="Helical" evidence="9">
    <location>
        <begin position="110"/>
        <end position="126"/>
    </location>
</feature>
<organism evidence="11 12">
    <name type="scientific">Pseudaeromonas sharmana</name>
    <dbReference type="NCBI Taxonomy" id="328412"/>
    <lineage>
        <taxon>Bacteria</taxon>
        <taxon>Pseudomonadati</taxon>
        <taxon>Pseudomonadota</taxon>
        <taxon>Gammaproteobacteria</taxon>
        <taxon>Aeromonadales</taxon>
        <taxon>Aeromonadaceae</taxon>
        <taxon>Pseudaeromonas</taxon>
    </lineage>
</organism>
<keyword evidence="7 9" id="KW-0472">Membrane</keyword>
<dbReference type="Pfam" id="PF00690">
    <property type="entry name" value="Cation_ATPase_N"/>
    <property type="match status" value="1"/>
</dbReference>
<evidence type="ECO:0000256" key="1">
    <source>
        <dbReference type="ARBA" id="ARBA00004141"/>
    </source>
</evidence>
<reference evidence="12" key="1">
    <citation type="journal article" date="2019" name="Int. J. Syst. Evol. Microbiol.">
        <title>The Global Catalogue of Microorganisms (GCM) 10K type strain sequencing project: providing services to taxonomists for standard genome sequencing and annotation.</title>
        <authorList>
            <consortium name="The Broad Institute Genomics Platform"/>
            <consortium name="The Broad Institute Genome Sequencing Center for Infectious Disease"/>
            <person name="Wu L."/>
            <person name="Ma J."/>
        </authorList>
    </citation>
    <scope>NUCLEOTIDE SEQUENCE [LARGE SCALE GENOMIC DNA]</scope>
    <source>
        <strain evidence="12">CCUG 54939</strain>
    </source>
</reference>
<dbReference type="InterPro" id="IPR036412">
    <property type="entry name" value="HAD-like_sf"/>
</dbReference>
<proteinExistence type="predicted"/>
<dbReference type="InterPro" id="IPR023214">
    <property type="entry name" value="HAD_sf"/>
</dbReference>
<comment type="subcellular location">
    <subcellularLocation>
        <location evidence="1">Membrane</location>
        <topology evidence="1">Multi-pass membrane protein</topology>
    </subcellularLocation>
</comment>
<evidence type="ECO:0000256" key="7">
    <source>
        <dbReference type="ARBA" id="ARBA00023136"/>
    </source>
</evidence>
<gene>
    <name evidence="11" type="ORF">ACFOSS_11440</name>
</gene>
<feature type="region of interest" description="Disordered" evidence="8">
    <location>
        <begin position="1"/>
        <end position="24"/>
    </location>
</feature>
<dbReference type="SFLD" id="SFLDF00027">
    <property type="entry name" value="p-type_atpase"/>
    <property type="match status" value="1"/>
</dbReference>
<keyword evidence="3" id="KW-0547">Nucleotide-binding</keyword>
<dbReference type="InterPro" id="IPR004014">
    <property type="entry name" value="ATPase_P-typ_cation-transptr_N"/>
</dbReference>
<dbReference type="Pfam" id="PF00122">
    <property type="entry name" value="E1-E2_ATPase"/>
    <property type="match status" value="1"/>
</dbReference>
<dbReference type="SMART" id="SM00831">
    <property type="entry name" value="Cation_ATPase_N"/>
    <property type="match status" value="1"/>
</dbReference>
<keyword evidence="6 9" id="KW-1133">Transmembrane helix</keyword>
<evidence type="ECO:0000256" key="6">
    <source>
        <dbReference type="ARBA" id="ARBA00022989"/>
    </source>
</evidence>
<dbReference type="InterPro" id="IPR059000">
    <property type="entry name" value="ATPase_P-type_domA"/>
</dbReference>
<dbReference type="SUPFAM" id="SSF56784">
    <property type="entry name" value="HAD-like"/>
    <property type="match status" value="1"/>
</dbReference>
<evidence type="ECO:0000256" key="8">
    <source>
        <dbReference type="SAM" id="MobiDB-lite"/>
    </source>
</evidence>
<feature type="transmembrane region" description="Helical" evidence="9">
    <location>
        <begin position="811"/>
        <end position="829"/>
    </location>
</feature>
<feature type="transmembrane region" description="Helical" evidence="9">
    <location>
        <begin position="738"/>
        <end position="757"/>
    </location>
</feature>
<name>A0ABV8CPP7_9GAMM</name>
<dbReference type="InterPro" id="IPR001757">
    <property type="entry name" value="P_typ_ATPase"/>
</dbReference>
<dbReference type="InterPro" id="IPR023299">
    <property type="entry name" value="ATPase_P-typ_cyto_dom_N"/>
</dbReference>
<dbReference type="InterPro" id="IPR006068">
    <property type="entry name" value="ATPase_P-typ_cation-transptr_C"/>
</dbReference>
<dbReference type="PROSITE" id="PS00154">
    <property type="entry name" value="ATPASE_E1_E2"/>
    <property type="match status" value="1"/>
</dbReference>
<dbReference type="Gene3D" id="2.70.150.10">
    <property type="entry name" value="Calcium-transporting ATPase, cytoplasmic transduction domain A"/>
    <property type="match status" value="1"/>
</dbReference>
<feature type="transmembrane region" description="Helical" evidence="9">
    <location>
        <begin position="708"/>
        <end position="732"/>
    </location>
</feature>
<dbReference type="Gene3D" id="3.40.1110.10">
    <property type="entry name" value="Calcium-transporting ATPase, cytoplasmic domain N"/>
    <property type="match status" value="1"/>
</dbReference>
<feature type="transmembrane region" description="Helical" evidence="9">
    <location>
        <begin position="299"/>
        <end position="326"/>
    </location>
</feature>
<evidence type="ECO:0000256" key="5">
    <source>
        <dbReference type="ARBA" id="ARBA00022967"/>
    </source>
</evidence>
<dbReference type="Pfam" id="PF13246">
    <property type="entry name" value="Cation_ATPase"/>
    <property type="match status" value="1"/>
</dbReference>
<dbReference type="RefSeq" id="WP_377152581.1">
    <property type="nucleotide sequence ID" value="NZ_JBHSAF010000014.1"/>
</dbReference>
<evidence type="ECO:0000256" key="9">
    <source>
        <dbReference type="SAM" id="Phobius"/>
    </source>
</evidence>
<feature type="domain" description="Cation-transporting P-type ATPase N-terminal" evidence="10">
    <location>
        <begin position="33"/>
        <end position="106"/>
    </location>
</feature>
<dbReference type="NCBIfam" id="TIGR01494">
    <property type="entry name" value="ATPase_P-type"/>
    <property type="match status" value="3"/>
</dbReference>
<dbReference type="Pfam" id="PF08282">
    <property type="entry name" value="Hydrolase_3"/>
    <property type="match status" value="1"/>
</dbReference>
<sequence length="921" mass="100185">MTHIRFGRIWPRHGTPETNTPAQLSASPAASTAWHALSPQQCQEQLATSANGLTTEEALARQQLYGLNRLTPPPQRRWWTRLISQLQNMLIYVLLLAAVMSLVTGHATDAAVILAVVVINALFGVLQEGKAEQALASIRNMLTLMARVSRDGQRQTLDAELLVPGDVIHLESGDKVPADLRVFEAHNLLVQESALTGESSSVGKQDVALALETPLAEQSNLLFAGTLITQGRATGWVVRTGDDTELGRIGSLLRHVAPMATPLTRQLDQLGQQLSRYIVLLAVVTFLLGWLWRDLPLDGLFMAAVSLAVAAIPEGLPAVVTIALAIGVQRLAQKNAIIRQLPAVETLGAVSVICTDKTGTLTRNEMVVRALVTPQSQWRVSGLGYGPDGQIQPLDASAPAAQGMDALQALLRAAVLCNDAHLQHTTEGDWHLDGDPTEGALLAAAQKADIDWQAVRQQRPRLHHIPFESAIGFMATAHAMSDQVLWLIKGAPEQLISRCLATEHQAHWRVQTEQLAQQGLRVLALAQWWGEALSSQLPDVGWQWLGLIGMQDPPRQEAANAIAECQQAGIHLIMITGDHISTAKAIASQLGLAAQPTALTGRELDALDDASLRQRAVTLDLLARATPANKLRLVQALQAEGHVVAMTGDGVNDAPALRQADIGVAMGRGGTEAAKEAADMVLADDNIATLRDAVRRGRNIYSALQRTLIFLLPTNGAQALVLLLAILCGWAMPISPLQILWINMVSAITLALPLAFEPLNPDLMRHKPRPAAAPLLQLGHWVLIALAAVLICLLTLAQYHLALLWDASPQQASSLAIQGLVICEMFFLINCRRLEQPTLNRDAWLGNHTVWWSFAVLALLQLLLCYLPVLQQAFATRALSWRDWGLVWLQGLCCYLAIETVKWLLHDQLTRPRLVVDHHAR</sequence>